<feature type="compositionally biased region" description="Pro residues" evidence="1">
    <location>
        <begin position="182"/>
        <end position="194"/>
    </location>
</feature>
<evidence type="ECO:0000313" key="3">
    <source>
        <dbReference type="Proteomes" id="UP000275846"/>
    </source>
</evidence>
<proteinExistence type="predicted"/>
<gene>
    <name evidence="2" type="ORF">SSLN_LOCUS12639</name>
</gene>
<sequence length="348" mass="37328">MLDLRTSLETLIDDSLSSFASPSIFQTDSRRPHSITWYSKKHTLLEEGSLIFEDLAQFSASSSSASGGDVKDITNLDAEMYTNMQKVLTSSTPSRGSTSFSGRPGQEQLKQQHPDDKEISRLQYNAETGVPPYLIPASHCISAAYIEPPNVATADSNSAALKKEFHHVFLAGSSLRGLGTTSPPPPPPSPPPQPHSCSLFFSESLLDSNHSLQQQQHSSPPTLPIQVPADGALRCLRFGGAQCEELIAQGHTEKGFQSWLAEDERLLLPPSTGSPPARLYTPGGVCGRMNSGPMECIPPGLFSLPAAGPTPWQIPPYLPPQSSLPELAGVGGANGFGWHRPLEPSSPR</sequence>
<protein>
    <submittedName>
        <fullName evidence="2 4">Uncharacterized protein</fullName>
    </submittedName>
</protein>
<feature type="compositionally biased region" description="Low complexity" evidence="1">
    <location>
        <begin position="89"/>
        <end position="105"/>
    </location>
</feature>
<name>A0A183T841_SCHSO</name>
<evidence type="ECO:0000256" key="1">
    <source>
        <dbReference type="SAM" id="MobiDB-lite"/>
    </source>
</evidence>
<reference evidence="4" key="1">
    <citation type="submission" date="2016-06" db="UniProtKB">
        <authorList>
            <consortium name="WormBaseParasite"/>
        </authorList>
    </citation>
    <scope>IDENTIFICATION</scope>
</reference>
<dbReference type="OrthoDB" id="6254508at2759"/>
<keyword evidence="3" id="KW-1185">Reference proteome</keyword>
<evidence type="ECO:0000313" key="4">
    <source>
        <dbReference type="WBParaSite" id="SSLN_0001311901-mRNA-1"/>
    </source>
</evidence>
<reference evidence="2 3" key="2">
    <citation type="submission" date="2018-11" db="EMBL/GenBank/DDBJ databases">
        <authorList>
            <consortium name="Pathogen Informatics"/>
        </authorList>
    </citation>
    <scope>NUCLEOTIDE SEQUENCE [LARGE SCALE GENOMIC DNA]</scope>
    <source>
        <strain evidence="2 3">NST_G2</strain>
    </source>
</reference>
<feature type="region of interest" description="Disordered" evidence="1">
    <location>
        <begin position="88"/>
        <end position="115"/>
    </location>
</feature>
<dbReference type="Proteomes" id="UP000275846">
    <property type="component" value="Unassembled WGS sequence"/>
</dbReference>
<evidence type="ECO:0000313" key="2">
    <source>
        <dbReference type="EMBL" id="VDL99024.1"/>
    </source>
</evidence>
<feature type="region of interest" description="Disordered" evidence="1">
    <location>
        <begin position="174"/>
        <end position="196"/>
    </location>
</feature>
<organism evidence="4">
    <name type="scientific">Schistocephalus solidus</name>
    <name type="common">Tapeworm</name>
    <dbReference type="NCBI Taxonomy" id="70667"/>
    <lineage>
        <taxon>Eukaryota</taxon>
        <taxon>Metazoa</taxon>
        <taxon>Spiralia</taxon>
        <taxon>Lophotrochozoa</taxon>
        <taxon>Platyhelminthes</taxon>
        <taxon>Cestoda</taxon>
        <taxon>Eucestoda</taxon>
        <taxon>Diphyllobothriidea</taxon>
        <taxon>Diphyllobothriidae</taxon>
        <taxon>Schistocephalus</taxon>
    </lineage>
</organism>
<dbReference type="AlphaFoldDB" id="A0A183T841"/>
<accession>A0A183T841</accession>
<dbReference type="EMBL" id="UYSU01037422">
    <property type="protein sequence ID" value="VDL99024.1"/>
    <property type="molecule type" value="Genomic_DNA"/>
</dbReference>
<dbReference type="WBParaSite" id="SSLN_0001311901-mRNA-1">
    <property type="protein sequence ID" value="SSLN_0001311901-mRNA-1"/>
    <property type="gene ID" value="SSLN_0001311901"/>
</dbReference>